<evidence type="ECO:0008006" key="4">
    <source>
        <dbReference type="Google" id="ProtNLM"/>
    </source>
</evidence>
<dbReference type="InterPro" id="IPR000600">
    <property type="entry name" value="ROK"/>
</dbReference>
<dbReference type="Proteomes" id="UP000177269">
    <property type="component" value="Unassembled WGS sequence"/>
</dbReference>
<dbReference type="Pfam" id="PF00480">
    <property type="entry name" value="ROK"/>
    <property type="match status" value="2"/>
</dbReference>
<protein>
    <recommendedName>
        <fullName evidence="4">ROK family protein</fullName>
    </recommendedName>
</protein>
<dbReference type="PANTHER" id="PTHR18964">
    <property type="entry name" value="ROK (REPRESSOR, ORF, KINASE) FAMILY"/>
    <property type="match status" value="1"/>
</dbReference>
<dbReference type="AlphaFoldDB" id="A0A1G2P319"/>
<proteinExistence type="inferred from homology"/>
<name>A0A1G2P319_9BACT</name>
<comment type="caution">
    <text evidence="2">The sequence shown here is derived from an EMBL/GenBank/DDBJ whole genome shotgun (WGS) entry which is preliminary data.</text>
</comment>
<sequence>MKDQRILGIDIGGTNIKAVTVIRDKMQRSHITLTPQRSETELVKSLRNVADVVSSGHLPPRLAISAAGVVHKNYVRHMPLKHVSNLNMRDIYNDSGAKIKLDNDARCFLRAEIRAGSVKMKNGSVMGITIGTGIGRAVAKRGKIANIKKLEYPEIWEEEYKKRRTKDSKFELAKFLALKLSGLLAAYEPSALVIGGGVSNKDGVYAPLKTALKKIGFKGEIVKSKLGDMSAARGAALLWQDDRDCNRSQS</sequence>
<dbReference type="CDD" id="cd23763">
    <property type="entry name" value="ASKHA_ATPase_ROK"/>
    <property type="match status" value="1"/>
</dbReference>
<evidence type="ECO:0000256" key="1">
    <source>
        <dbReference type="ARBA" id="ARBA00006479"/>
    </source>
</evidence>
<reference evidence="2 3" key="1">
    <citation type="journal article" date="2016" name="Nat. Commun.">
        <title>Thousands of microbial genomes shed light on interconnected biogeochemical processes in an aquifer system.</title>
        <authorList>
            <person name="Anantharaman K."/>
            <person name="Brown C.T."/>
            <person name="Hug L.A."/>
            <person name="Sharon I."/>
            <person name="Castelle C.J."/>
            <person name="Probst A.J."/>
            <person name="Thomas B.C."/>
            <person name="Singh A."/>
            <person name="Wilkins M.J."/>
            <person name="Karaoz U."/>
            <person name="Brodie E.L."/>
            <person name="Williams K.H."/>
            <person name="Hubbard S.S."/>
            <person name="Banfield J.F."/>
        </authorList>
    </citation>
    <scope>NUCLEOTIDE SEQUENCE [LARGE SCALE GENOMIC DNA]</scope>
</reference>
<dbReference type="EMBL" id="MHSK01000006">
    <property type="protein sequence ID" value="OHA42734.1"/>
    <property type="molecule type" value="Genomic_DNA"/>
</dbReference>
<comment type="similarity">
    <text evidence="1">Belongs to the ROK (NagC/XylR) family.</text>
</comment>
<dbReference type="SUPFAM" id="SSF53067">
    <property type="entry name" value="Actin-like ATPase domain"/>
    <property type="match status" value="1"/>
</dbReference>
<gene>
    <name evidence="2" type="ORF">A3G52_02925</name>
</gene>
<dbReference type="InterPro" id="IPR043129">
    <property type="entry name" value="ATPase_NBD"/>
</dbReference>
<dbReference type="Gene3D" id="3.30.420.40">
    <property type="match status" value="3"/>
</dbReference>
<evidence type="ECO:0000313" key="2">
    <source>
        <dbReference type="EMBL" id="OHA42734.1"/>
    </source>
</evidence>
<evidence type="ECO:0000313" key="3">
    <source>
        <dbReference type="Proteomes" id="UP000177269"/>
    </source>
</evidence>
<dbReference type="PANTHER" id="PTHR18964:SF149">
    <property type="entry name" value="BIFUNCTIONAL UDP-N-ACETYLGLUCOSAMINE 2-EPIMERASE_N-ACETYLMANNOSAMINE KINASE"/>
    <property type="match status" value="1"/>
</dbReference>
<accession>A0A1G2P319</accession>
<organism evidence="2 3">
    <name type="scientific">Candidatus Taylorbacteria bacterium RIFCSPLOWO2_12_FULL_43_20</name>
    <dbReference type="NCBI Taxonomy" id="1802332"/>
    <lineage>
        <taxon>Bacteria</taxon>
        <taxon>Candidatus Tayloriibacteriota</taxon>
    </lineage>
</organism>